<protein>
    <submittedName>
        <fullName evidence="1">Uncharacterized protein</fullName>
    </submittedName>
</protein>
<proteinExistence type="predicted"/>
<evidence type="ECO:0000313" key="2">
    <source>
        <dbReference type="Proteomes" id="UP001281761"/>
    </source>
</evidence>
<organism evidence="1 2">
    <name type="scientific">Blattamonas nauphoetae</name>
    <dbReference type="NCBI Taxonomy" id="2049346"/>
    <lineage>
        <taxon>Eukaryota</taxon>
        <taxon>Metamonada</taxon>
        <taxon>Preaxostyla</taxon>
        <taxon>Oxymonadida</taxon>
        <taxon>Blattamonas</taxon>
    </lineage>
</organism>
<sequence length="78" mass="9101">MVSTFVPKEVSEFEKENEGNWMAVRQIKPLVIMKFDVVLDRERLEREMRPDETVMICEVNAPGCDRIELAGVITDIFR</sequence>
<dbReference type="EMBL" id="JARBJD010000729">
    <property type="protein sequence ID" value="KAK2940159.1"/>
    <property type="molecule type" value="Genomic_DNA"/>
</dbReference>
<keyword evidence="2" id="KW-1185">Reference proteome</keyword>
<name>A0ABQ9WL17_9EUKA</name>
<accession>A0ABQ9WL17</accession>
<comment type="caution">
    <text evidence="1">The sequence shown here is derived from an EMBL/GenBank/DDBJ whole genome shotgun (WGS) entry which is preliminary data.</text>
</comment>
<reference evidence="1 2" key="1">
    <citation type="journal article" date="2022" name="bioRxiv">
        <title>Genomics of Preaxostyla Flagellates Illuminates Evolutionary Transitions and the Path Towards Mitochondrial Loss.</title>
        <authorList>
            <person name="Novak L.V.F."/>
            <person name="Treitli S.C."/>
            <person name="Pyrih J."/>
            <person name="Halakuc P."/>
            <person name="Pipaliya S.V."/>
            <person name="Vacek V."/>
            <person name="Brzon O."/>
            <person name="Soukal P."/>
            <person name="Eme L."/>
            <person name="Dacks J.B."/>
            <person name="Karnkowska A."/>
            <person name="Elias M."/>
            <person name="Hampl V."/>
        </authorList>
    </citation>
    <scope>NUCLEOTIDE SEQUENCE [LARGE SCALE GENOMIC DNA]</scope>
    <source>
        <strain evidence="1">NAU3</strain>
        <tissue evidence="1">Gut</tissue>
    </source>
</reference>
<dbReference type="Proteomes" id="UP001281761">
    <property type="component" value="Unassembled WGS sequence"/>
</dbReference>
<gene>
    <name evidence="1" type="ORF">BLNAU_24931</name>
</gene>
<evidence type="ECO:0000313" key="1">
    <source>
        <dbReference type="EMBL" id="KAK2940159.1"/>
    </source>
</evidence>